<dbReference type="Proteomes" id="UP000231693">
    <property type="component" value="Unassembled WGS sequence"/>
</dbReference>
<feature type="signal peptide" evidence="1">
    <location>
        <begin position="1"/>
        <end position="31"/>
    </location>
</feature>
<reference evidence="2 3" key="1">
    <citation type="submission" date="2017-11" db="EMBL/GenBank/DDBJ databases">
        <title>Genomic Encyclopedia of Archaeal and Bacterial Type Strains, Phase II (KMG-II): From Individual Species to Whole Genera.</title>
        <authorList>
            <person name="Goeker M."/>
        </authorList>
    </citation>
    <scope>NUCLEOTIDE SEQUENCE [LARGE SCALE GENOMIC DNA]</scope>
    <source>
        <strain evidence="2 3">DSM 25478</strain>
    </source>
</reference>
<dbReference type="InterPro" id="IPR013783">
    <property type="entry name" value="Ig-like_fold"/>
</dbReference>
<gene>
    <name evidence="2" type="ORF">CLV28_2992</name>
</gene>
<organism evidence="2 3">
    <name type="scientific">Sediminihabitans luteus</name>
    <dbReference type="NCBI Taxonomy" id="1138585"/>
    <lineage>
        <taxon>Bacteria</taxon>
        <taxon>Bacillati</taxon>
        <taxon>Actinomycetota</taxon>
        <taxon>Actinomycetes</taxon>
        <taxon>Micrococcales</taxon>
        <taxon>Cellulomonadaceae</taxon>
        <taxon>Sediminihabitans</taxon>
    </lineage>
</organism>
<name>A0A2M9CC05_9CELL</name>
<protein>
    <recommendedName>
        <fullName evidence="4">Ig-like domain-containing protein</fullName>
    </recommendedName>
</protein>
<keyword evidence="1" id="KW-0732">Signal</keyword>
<dbReference type="EMBL" id="PGFE01000007">
    <property type="protein sequence ID" value="PJJ68576.1"/>
    <property type="molecule type" value="Genomic_DNA"/>
</dbReference>
<evidence type="ECO:0008006" key="4">
    <source>
        <dbReference type="Google" id="ProtNLM"/>
    </source>
</evidence>
<feature type="chain" id="PRO_5014747634" description="Ig-like domain-containing protein" evidence="1">
    <location>
        <begin position="32"/>
        <end position="360"/>
    </location>
</feature>
<evidence type="ECO:0000313" key="3">
    <source>
        <dbReference type="Proteomes" id="UP000231693"/>
    </source>
</evidence>
<evidence type="ECO:0000256" key="1">
    <source>
        <dbReference type="SAM" id="SignalP"/>
    </source>
</evidence>
<evidence type="ECO:0000313" key="2">
    <source>
        <dbReference type="EMBL" id="PJJ68576.1"/>
    </source>
</evidence>
<dbReference type="AlphaFoldDB" id="A0A2M9CC05"/>
<comment type="caution">
    <text evidence="2">The sequence shown here is derived from an EMBL/GenBank/DDBJ whole genome shotgun (WGS) entry which is preliminary data.</text>
</comment>
<proteinExistence type="predicted"/>
<dbReference type="GO" id="GO:0005975">
    <property type="term" value="P:carbohydrate metabolic process"/>
    <property type="evidence" value="ECO:0007669"/>
    <property type="project" value="UniProtKB-ARBA"/>
</dbReference>
<dbReference type="Gene3D" id="2.60.40.10">
    <property type="entry name" value="Immunoglobulins"/>
    <property type="match status" value="1"/>
</dbReference>
<keyword evidence="3" id="KW-1185">Reference proteome</keyword>
<accession>A0A2M9CC05</accession>
<sequence length="360" mass="38146">MLAHRTVGARALASLALVLGLLGAGLGPAAAADTSAPVLTRVTTHSDVRASGATTKVWVSWEVAGAENVVVDVAYRTGRTGQGFGEWVHPDAWKGLSGQGQYLAARTGDHVCFALSARDASGNRSAWVKPRCTYVDGTAPVLTSLSLPDAVAPDGFSIGTTTASWTVRDDRSVTSYDVWRRTYAAVPQYGATPTRYALGWDDPIVTTVRSARTSVEQLMGQTGCIKVRARDAAGNVGPWSGQHCTSTVMDGQWFAYYAPAWFSLRTLQNNWAEVAPGTSLRSTHGAMGRSVRFRVSSGPSAGSFDVYSGSTKIGHVNAYSSAAGTKTVTVRASAPFRGYLTLRSTSSRGTVEIRSWAVMP</sequence>